<accession>A0A1G4QKT7</accession>
<evidence type="ECO:0000313" key="2">
    <source>
        <dbReference type="EMBL" id="SCW45224.1"/>
    </source>
</evidence>
<evidence type="ECO:0008006" key="4">
    <source>
        <dbReference type="Google" id="ProtNLM"/>
    </source>
</evidence>
<protein>
    <recommendedName>
        <fullName evidence="4">DUF3175 domain-containing protein</fullName>
    </recommendedName>
</protein>
<dbReference type="RefSeq" id="WP_092584926.1">
    <property type="nucleotide sequence ID" value="NZ_FMTM01000002.1"/>
</dbReference>
<name>A0A1G4QKT7_9HYPH</name>
<reference evidence="2 3" key="1">
    <citation type="submission" date="2016-10" db="EMBL/GenBank/DDBJ databases">
        <authorList>
            <person name="de Groot N.N."/>
        </authorList>
    </citation>
    <scope>NUCLEOTIDE SEQUENCE [LARGE SCALE GENOMIC DNA]</scope>
    <source>
        <strain evidence="2 3">CGMCC 1.3401</strain>
    </source>
</reference>
<dbReference type="AlphaFoldDB" id="A0A1G4QKT7"/>
<dbReference type="Pfam" id="PF11373">
    <property type="entry name" value="DUF3175"/>
    <property type="match status" value="1"/>
</dbReference>
<evidence type="ECO:0000256" key="1">
    <source>
        <dbReference type="SAM" id="Coils"/>
    </source>
</evidence>
<proteinExistence type="predicted"/>
<feature type="coiled-coil region" evidence="1">
    <location>
        <begin position="69"/>
        <end position="96"/>
    </location>
</feature>
<evidence type="ECO:0000313" key="3">
    <source>
        <dbReference type="Proteomes" id="UP000199542"/>
    </source>
</evidence>
<dbReference type="Proteomes" id="UP000199542">
    <property type="component" value="Unassembled WGS sequence"/>
</dbReference>
<dbReference type="InterPro" id="IPR021513">
    <property type="entry name" value="Phage_RSL1_Orf186"/>
</dbReference>
<sequence>MTKAKRKWSQEVTEQSDAMDLKESVFKSDDPKKIAASIKHSAVASRRRKSSPFRSAMSMLSFYINRAGDQLTKEKKNTLEQAKEELRKDFGRKTKR</sequence>
<dbReference type="EMBL" id="FMTM01000002">
    <property type="protein sequence ID" value="SCW45224.1"/>
    <property type="molecule type" value="Genomic_DNA"/>
</dbReference>
<keyword evidence="1" id="KW-0175">Coiled coil</keyword>
<gene>
    <name evidence="2" type="ORF">SAMN02927900_01562</name>
</gene>
<organism evidence="2 3">
    <name type="scientific">Rhizobium mongolense subsp. loessense</name>
    <dbReference type="NCBI Taxonomy" id="158890"/>
    <lineage>
        <taxon>Bacteria</taxon>
        <taxon>Pseudomonadati</taxon>
        <taxon>Pseudomonadota</taxon>
        <taxon>Alphaproteobacteria</taxon>
        <taxon>Hyphomicrobiales</taxon>
        <taxon>Rhizobiaceae</taxon>
        <taxon>Rhizobium/Agrobacterium group</taxon>
        <taxon>Rhizobium</taxon>
    </lineage>
</organism>